<comment type="caution">
    <text evidence="1">The sequence shown here is derived from an EMBL/GenBank/DDBJ whole genome shotgun (WGS) entry which is preliminary data.</text>
</comment>
<evidence type="ECO:0000313" key="2">
    <source>
        <dbReference type="Proteomes" id="UP000576082"/>
    </source>
</evidence>
<name>A0A7X9P3C3_9BACT</name>
<accession>A0A7X9P3C3</accession>
<sequence length="90" mass="10804">MNARELFNISKALLSKVEWERQYFHVGQIPDKDIKTLITVIANHLNTKKIHLILDRQKSRTLSINELEVYFKDNDEECIVWDEHFKFCLE</sequence>
<organism evidence="1 2">
    <name type="scientific">Flammeovirga aprica JL-4</name>
    <dbReference type="NCBI Taxonomy" id="694437"/>
    <lineage>
        <taxon>Bacteria</taxon>
        <taxon>Pseudomonadati</taxon>
        <taxon>Bacteroidota</taxon>
        <taxon>Cytophagia</taxon>
        <taxon>Cytophagales</taxon>
        <taxon>Flammeovirgaceae</taxon>
        <taxon>Flammeovirga</taxon>
    </lineage>
</organism>
<reference evidence="1 2" key="1">
    <citation type="submission" date="2020-04" db="EMBL/GenBank/DDBJ databases">
        <title>Flammeovirga sp. SR4, a novel species isolated from seawater.</title>
        <authorList>
            <person name="Wang X."/>
        </authorList>
    </citation>
    <scope>NUCLEOTIDE SEQUENCE [LARGE SCALE GENOMIC DNA]</scope>
    <source>
        <strain evidence="1 2">ATCC 23126</strain>
    </source>
</reference>
<dbReference type="EMBL" id="JABANE010000026">
    <property type="protein sequence ID" value="NME68585.1"/>
    <property type="molecule type" value="Genomic_DNA"/>
</dbReference>
<keyword evidence="2" id="KW-1185">Reference proteome</keyword>
<gene>
    <name evidence="1" type="ORF">HHU12_11495</name>
</gene>
<evidence type="ECO:0000313" key="1">
    <source>
        <dbReference type="EMBL" id="NME68585.1"/>
    </source>
</evidence>
<dbReference type="RefSeq" id="WP_169656887.1">
    <property type="nucleotide sequence ID" value="NZ_JABANE010000026.1"/>
</dbReference>
<protein>
    <submittedName>
        <fullName evidence="1">Uncharacterized protein</fullName>
    </submittedName>
</protein>
<dbReference type="Proteomes" id="UP000576082">
    <property type="component" value="Unassembled WGS sequence"/>
</dbReference>
<proteinExistence type="predicted"/>
<dbReference type="AlphaFoldDB" id="A0A7X9P3C3"/>